<dbReference type="Gene3D" id="1.20.1600.10">
    <property type="entry name" value="Outer membrane efflux proteins (OEP)"/>
    <property type="match status" value="1"/>
</dbReference>
<keyword evidence="2" id="KW-0812">Transmembrane</keyword>
<comment type="similarity">
    <text evidence="1 2">Belongs to the outer membrane factor (OMF) (TC 1.B.17) family.</text>
</comment>
<evidence type="ECO:0000313" key="4">
    <source>
        <dbReference type="EMBL" id="TCP02299.1"/>
    </source>
</evidence>
<dbReference type="PANTHER" id="PTHR30203:SF32">
    <property type="entry name" value="CATION EFFLUX SYSTEM PROTEIN CUSC"/>
    <property type="match status" value="1"/>
</dbReference>
<reference evidence="5" key="3">
    <citation type="journal article" date="2022" name="Res Sq">
        <title>Evolution of multicellular longitudinally dividing oral cavity symbionts (Neisseriaceae).</title>
        <authorList>
            <person name="Nyongesa S."/>
            <person name="Weber P."/>
            <person name="Bernet E."/>
            <person name="Pullido F."/>
            <person name="Nieckarz M."/>
            <person name="Delaby M."/>
            <person name="Nieves C."/>
            <person name="Viehboeck T."/>
            <person name="Krause N."/>
            <person name="Rivera-Millot A."/>
            <person name="Nakamura A."/>
            <person name="Vischer N."/>
            <person name="VanNieuwenhze M."/>
            <person name="Brun Y."/>
            <person name="Cava F."/>
            <person name="Bulgheresi S."/>
            <person name="Veyrier F."/>
        </authorList>
    </citation>
    <scope>NUCLEOTIDE SEQUENCE</scope>
    <source>
        <strain evidence="5">1258/02</strain>
    </source>
</reference>
<organism evidence="5 7">
    <name type="scientific">Uruburuella suis</name>
    <dbReference type="NCBI Taxonomy" id="252130"/>
    <lineage>
        <taxon>Bacteria</taxon>
        <taxon>Pseudomonadati</taxon>
        <taxon>Pseudomonadota</taxon>
        <taxon>Betaproteobacteria</taxon>
        <taxon>Neisseriales</taxon>
        <taxon>Neisseriaceae</taxon>
        <taxon>Uruburuella</taxon>
    </lineage>
</organism>
<feature type="coiled-coil region" evidence="3">
    <location>
        <begin position="234"/>
        <end position="261"/>
    </location>
</feature>
<dbReference type="EMBL" id="CP091507">
    <property type="protein sequence ID" value="UOO79864.1"/>
    <property type="molecule type" value="Genomic_DNA"/>
</dbReference>
<keyword evidence="2" id="KW-0732">Signal</keyword>
<dbReference type="InterPro" id="IPR010131">
    <property type="entry name" value="MdtP/NodT-like"/>
</dbReference>
<dbReference type="PANTHER" id="PTHR30203">
    <property type="entry name" value="OUTER MEMBRANE CATION EFFLUX PROTEIN"/>
    <property type="match status" value="1"/>
</dbReference>
<reference evidence="4 6" key="1">
    <citation type="submission" date="2019-03" db="EMBL/GenBank/DDBJ databases">
        <title>Genomic Encyclopedia of Type Strains, Phase IV (KMG-IV): sequencing the most valuable type-strain genomes for metagenomic binning, comparative biology and taxonomic classification.</title>
        <authorList>
            <person name="Goeker M."/>
        </authorList>
    </citation>
    <scope>NUCLEOTIDE SEQUENCE [LARGE SCALE GENOMIC DNA]</scope>
    <source>
        <strain evidence="4 6">DSM 17474</strain>
    </source>
</reference>
<dbReference type="GO" id="GO:0015562">
    <property type="term" value="F:efflux transmembrane transporter activity"/>
    <property type="evidence" value="ECO:0007669"/>
    <property type="project" value="InterPro"/>
</dbReference>
<feature type="chain" id="PRO_5041780713" evidence="2">
    <location>
        <begin position="24"/>
        <end position="488"/>
    </location>
</feature>
<dbReference type="EMBL" id="SLXE01000026">
    <property type="protein sequence ID" value="TCP02299.1"/>
    <property type="molecule type" value="Genomic_DNA"/>
</dbReference>
<reference evidence="5" key="2">
    <citation type="submission" date="2021-12" db="EMBL/GenBank/DDBJ databases">
        <authorList>
            <person name="Veyrier F.J."/>
        </authorList>
    </citation>
    <scope>NUCLEOTIDE SEQUENCE</scope>
    <source>
        <strain evidence="5">1258/02</strain>
    </source>
</reference>
<dbReference type="GO" id="GO:0005886">
    <property type="term" value="C:plasma membrane"/>
    <property type="evidence" value="ECO:0007669"/>
    <property type="project" value="UniProtKB-SubCell"/>
</dbReference>
<evidence type="ECO:0000313" key="5">
    <source>
        <dbReference type="EMBL" id="UOO79864.1"/>
    </source>
</evidence>
<keyword evidence="2" id="KW-1134">Transmembrane beta strand</keyword>
<dbReference type="InterPro" id="IPR003423">
    <property type="entry name" value="OMP_efflux"/>
</dbReference>
<dbReference type="Proteomes" id="UP000829756">
    <property type="component" value="Chromosome"/>
</dbReference>
<keyword evidence="3" id="KW-0175">Coiled coil</keyword>
<dbReference type="RefSeq" id="WP_132954461.1">
    <property type="nucleotide sequence ID" value="NZ_CP091507.1"/>
</dbReference>
<evidence type="ECO:0000256" key="3">
    <source>
        <dbReference type="SAM" id="Coils"/>
    </source>
</evidence>
<comment type="subcellular location">
    <subcellularLocation>
        <location evidence="2">Cell membrane</location>
        <topology evidence="2">Lipid-anchor</topology>
    </subcellularLocation>
</comment>
<name>A0AAE9GVN9_9NEIS</name>
<gene>
    <name evidence="4" type="ORF">EV680_12626</name>
    <name evidence="5" type="ORF">LVJ78_02220</name>
</gene>
<dbReference type="AlphaFoldDB" id="A0AAE9GVN9"/>
<evidence type="ECO:0000313" key="7">
    <source>
        <dbReference type="Proteomes" id="UP000829756"/>
    </source>
</evidence>
<keyword evidence="6" id="KW-1185">Reference proteome</keyword>
<evidence type="ECO:0000313" key="6">
    <source>
        <dbReference type="Proteomes" id="UP000294721"/>
    </source>
</evidence>
<dbReference type="Gene3D" id="2.20.200.10">
    <property type="entry name" value="Outer membrane efflux proteins (OEP)"/>
    <property type="match status" value="1"/>
</dbReference>
<dbReference type="SUPFAM" id="SSF56954">
    <property type="entry name" value="Outer membrane efflux proteins (OEP)"/>
    <property type="match status" value="1"/>
</dbReference>
<feature type="signal peptide" evidence="2">
    <location>
        <begin position="1"/>
        <end position="23"/>
    </location>
</feature>
<evidence type="ECO:0000256" key="1">
    <source>
        <dbReference type="ARBA" id="ARBA00007613"/>
    </source>
</evidence>
<dbReference type="NCBIfam" id="TIGR01845">
    <property type="entry name" value="outer_NodT"/>
    <property type="match status" value="1"/>
</dbReference>
<dbReference type="Pfam" id="PF02321">
    <property type="entry name" value="OEP"/>
    <property type="match status" value="2"/>
</dbReference>
<sequence>MNVMKFKPAISAAAVSLALSACAMIPKYEQPAVAVPETFQHDTAPSGIVATSLGWQDYFADPRLHRLIEIALERNTDLRGAALNAEAVRAQYMISRAALLPGINASGTGQRGRVAQDLSGTGQRGRVAQDLSGTGSSYVSSAYNVGLGVTSYELDLFGKVRSTSQAALQSYFASVASRDATHLSLISSVAKAYFNERYAEERMALAQRVLQTREQTYKLTQLRHRAGVISAVDLRQQEALIESAKADYASAVQAREQARNAMAVLLNQPLPADLPAGLPLSRQFAIKQLPAGLSSEVLLNRPDIRAAEFALKRANANIGAARAAFFPSISLTGMIGTGSTELSGLFKGGNSTWTFAPSINLPIFNWGSNVANLDYAKIMQQAEIVNYEAAVQSAFRDVSDALVAREQLDKTYAANAQQSKAYADALRLINLRYRHGVASALDLLDAERSSYAADTTQLATQLTLLENMADLYKALGGGLKQHTETAQP</sequence>
<keyword evidence="2" id="KW-0472">Membrane</keyword>
<protein>
    <submittedName>
        <fullName evidence="5">Efflux transporter outer membrane subunit</fullName>
    </submittedName>
    <submittedName>
        <fullName evidence="4">Multidrug efflux system outer membrane protein</fullName>
    </submittedName>
</protein>
<accession>A0AAE9GVN9</accession>
<evidence type="ECO:0000256" key="2">
    <source>
        <dbReference type="RuleBase" id="RU362097"/>
    </source>
</evidence>
<keyword evidence="2" id="KW-0449">Lipoprotein</keyword>
<proteinExistence type="inferred from homology"/>
<dbReference type="Proteomes" id="UP000294721">
    <property type="component" value="Unassembled WGS sequence"/>
</dbReference>
<keyword evidence="2" id="KW-0564">Palmitate</keyword>
<dbReference type="KEGG" id="usu:LVJ78_02220"/>
<dbReference type="PROSITE" id="PS51257">
    <property type="entry name" value="PROKAR_LIPOPROTEIN"/>
    <property type="match status" value="1"/>
</dbReference>